<proteinExistence type="predicted"/>
<sequence length="84" mass="9484">MSQKLINNDNDQTVSVKIKDFRTVTKCEYCKNVNAANLSKQMADMWVKVTDHAVQSMKLKNFIVKLASPTMVSVSKFFGHRMGG</sequence>
<reference evidence="2" key="1">
    <citation type="submission" date="2022-11" db="UniProtKB">
        <authorList>
            <consortium name="WormBaseParasite"/>
        </authorList>
    </citation>
    <scope>IDENTIFICATION</scope>
</reference>
<evidence type="ECO:0000313" key="2">
    <source>
        <dbReference type="WBParaSite" id="nRc.2.0.1.t19652-RA"/>
    </source>
</evidence>
<dbReference type="AlphaFoldDB" id="A0A915J1S6"/>
<accession>A0A915J1S6</accession>
<evidence type="ECO:0000313" key="1">
    <source>
        <dbReference type="Proteomes" id="UP000887565"/>
    </source>
</evidence>
<dbReference type="Proteomes" id="UP000887565">
    <property type="component" value="Unplaced"/>
</dbReference>
<protein>
    <submittedName>
        <fullName evidence="2">Uncharacterized protein</fullName>
    </submittedName>
</protein>
<keyword evidence="1" id="KW-1185">Reference proteome</keyword>
<dbReference type="WBParaSite" id="nRc.2.0.1.t19652-RA">
    <property type="protein sequence ID" value="nRc.2.0.1.t19652-RA"/>
    <property type="gene ID" value="nRc.2.0.1.g19652"/>
</dbReference>
<organism evidence="1 2">
    <name type="scientific">Romanomermis culicivorax</name>
    <name type="common">Nematode worm</name>
    <dbReference type="NCBI Taxonomy" id="13658"/>
    <lineage>
        <taxon>Eukaryota</taxon>
        <taxon>Metazoa</taxon>
        <taxon>Ecdysozoa</taxon>
        <taxon>Nematoda</taxon>
        <taxon>Enoplea</taxon>
        <taxon>Dorylaimia</taxon>
        <taxon>Mermithida</taxon>
        <taxon>Mermithoidea</taxon>
        <taxon>Mermithidae</taxon>
        <taxon>Romanomermis</taxon>
    </lineage>
</organism>
<name>A0A915J1S6_ROMCU</name>